<dbReference type="InterPro" id="IPR048395">
    <property type="entry name" value="Glyco_hydro_31_C"/>
</dbReference>
<dbReference type="InterPro" id="IPR011013">
    <property type="entry name" value="Gal_mutarotase_sf_dom"/>
</dbReference>
<dbReference type="GO" id="GO:0004553">
    <property type="term" value="F:hydrolase activity, hydrolyzing O-glycosyl compounds"/>
    <property type="evidence" value="ECO:0007669"/>
    <property type="project" value="InterPro"/>
</dbReference>
<feature type="domain" description="Glycosyl hydrolase family 31 C-terminal" evidence="6">
    <location>
        <begin position="602"/>
        <end position="689"/>
    </location>
</feature>
<dbReference type="Gene3D" id="3.20.20.80">
    <property type="entry name" value="Glycosidases"/>
    <property type="match status" value="1"/>
</dbReference>
<feature type="domain" description="Glycoside hydrolase family 31 TIM barrel" evidence="3">
    <location>
        <begin position="261"/>
        <end position="593"/>
    </location>
</feature>
<dbReference type="SUPFAM" id="SSF74650">
    <property type="entry name" value="Galactose mutarotase-like"/>
    <property type="match status" value="1"/>
</dbReference>
<keyword evidence="2 7" id="KW-0378">Hydrolase</keyword>
<dbReference type="InterPro" id="IPR025887">
    <property type="entry name" value="Glyco_hydro_31_N_dom"/>
</dbReference>
<dbReference type="PANTHER" id="PTHR22762:SF166">
    <property type="entry name" value="ALPHA-GLUCOSIDASE"/>
    <property type="match status" value="1"/>
</dbReference>
<dbReference type="RefSeq" id="WP_111411532.1">
    <property type="nucleotide sequence ID" value="NZ_QKXH01000014.1"/>
</dbReference>
<protein>
    <submittedName>
        <fullName evidence="7">Glycosyl hydrolase family 31</fullName>
    </submittedName>
</protein>
<dbReference type="Gene3D" id="2.60.40.1180">
    <property type="entry name" value="Golgi alpha-mannosidase II"/>
    <property type="match status" value="2"/>
</dbReference>
<evidence type="ECO:0000313" key="8">
    <source>
        <dbReference type="Proteomes" id="UP000249177"/>
    </source>
</evidence>
<evidence type="ECO:0000256" key="1">
    <source>
        <dbReference type="ARBA" id="ARBA00007806"/>
    </source>
</evidence>
<feature type="domain" description="DUF5110" evidence="5">
    <location>
        <begin position="707"/>
        <end position="778"/>
    </location>
</feature>
<gene>
    <name evidence="7" type="ORF">DOS84_18210</name>
</gene>
<dbReference type="SUPFAM" id="SSF51011">
    <property type="entry name" value="Glycosyl hydrolase domain"/>
    <property type="match status" value="1"/>
</dbReference>
<reference evidence="7 8" key="1">
    <citation type="submission" date="2018-06" db="EMBL/GenBank/DDBJ databases">
        <title>Flavobacterium sp IMCC34762, genome.</title>
        <authorList>
            <person name="Joung Y."/>
            <person name="Cho J."/>
            <person name="Song J."/>
        </authorList>
    </citation>
    <scope>NUCLEOTIDE SEQUENCE [LARGE SCALE GENOMIC DNA]</scope>
    <source>
        <strain evidence="7 8">IMCC34762</strain>
    </source>
</reference>
<dbReference type="AlphaFoldDB" id="A0A2W7TPQ7"/>
<dbReference type="OrthoDB" id="176168at2"/>
<dbReference type="Proteomes" id="UP000249177">
    <property type="component" value="Unassembled WGS sequence"/>
</dbReference>
<comment type="similarity">
    <text evidence="1 2">Belongs to the glycosyl hydrolase 31 family.</text>
</comment>
<feature type="domain" description="Glycoside hydrolase family 31 N-terminal" evidence="4">
    <location>
        <begin position="57"/>
        <end position="218"/>
    </location>
</feature>
<evidence type="ECO:0000259" key="6">
    <source>
        <dbReference type="Pfam" id="PF21365"/>
    </source>
</evidence>
<dbReference type="Pfam" id="PF21365">
    <property type="entry name" value="Glyco_hydro_31_3rd"/>
    <property type="match status" value="1"/>
</dbReference>
<organism evidence="7 8">
    <name type="scientific">Flavobacterium aquariorum</name>
    <dbReference type="NCBI Taxonomy" id="2217670"/>
    <lineage>
        <taxon>Bacteria</taxon>
        <taxon>Pseudomonadati</taxon>
        <taxon>Bacteroidota</taxon>
        <taxon>Flavobacteriia</taxon>
        <taxon>Flavobacteriales</taxon>
        <taxon>Flavobacteriaceae</taxon>
        <taxon>Flavobacterium</taxon>
    </lineage>
</organism>
<dbReference type="InterPro" id="IPR033403">
    <property type="entry name" value="DUF5110"/>
</dbReference>
<keyword evidence="8" id="KW-1185">Reference proteome</keyword>
<evidence type="ECO:0000313" key="7">
    <source>
        <dbReference type="EMBL" id="PZX92038.1"/>
    </source>
</evidence>
<comment type="caution">
    <text evidence="7">The sequence shown here is derived from an EMBL/GenBank/DDBJ whole genome shotgun (WGS) entry which is preliminary data.</text>
</comment>
<dbReference type="GO" id="GO:0005975">
    <property type="term" value="P:carbohydrate metabolic process"/>
    <property type="evidence" value="ECO:0007669"/>
    <property type="project" value="InterPro"/>
</dbReference>
<dbReference type="Gene3D" id="2.60.40.1760">
    <property type="entry name" value="glycosyl hydrolase (family 31)"/>
    <property type="match status" value="1"/>
</dbReference>
<dbReference type="PANTHER" id="PTHR22762">
    <property type="entry name" value="ALPHA-GLUCOSIDASE"/>
    <property type="match status" value="1"/>
</dbReference>
<dbReference type="InterPro" id="IPR013780">
    <property type="entry name" value="Glyco_hydro_b"/>
</dbReference>
<evidence type="ECO:0000259" key="4">
    <source>
        <dbReference type="Pfam" id="PF13802"/>
    </source>
</evidence>
<dbReference type="InterPro" id="IPR000322">
    <property type="entry name" value="Glyco_hydro_31_TIM"/>
</dbReference>
<dbReference type="Pfam" id="PF01055">
    <property type="entry name" value="Glyco_hydro_31_2nd"/>
    <property type="match status" value="1"/>
</dbReference>
<name>A0A2W7TPQ7_9FLAO</name>
<dbReference type="Pfam" id="PF17137">
    <property type="entry name" value="DUF5110"/>
    <property type="match status" value="1"/>
</dbReference>
<accession>A0A2W7TPQ7</accession>
<evidence type="ECO:0000256" key="2">
    <source>
        <dbReference type="RuleBase" id="RU361185"/>
    </source>
</evidence>
<dbReference type="Pfam" id="PF13802">
    <property type="entry name" value="Gal_mutarotas_2"/>
    <property type="match status" value="1"/>
</dbReference>
<keyword evidence="2" id="KW-0326">Glycosidase</keyword>
<dbReference type="CDD" id="cd14752">
    <property type="entry name" value="GH31_N"/>
    <property type="match status" value="1"/>
</dbReference>
<evidence type="ECO:0000259" key="5">
    <source>
        <dbReference type="Pfam" id="PF17137"/>
    </source>
</evidence>
<evidence type="ECO:0000259" key="3">
    <source>
        <dbReference type="Pfam" id="PF01055"/>
    </source>
</evidence>
<dbReference type="SUPFAM" id="SSF51445">
    <property type="entry name" value="(Trans)glycosidases"/>
    <property type="match status" value="1"/>
</dbReference>
<sequence>MKKISIYLILIHLLIQINLRGQNTEKMGQTLGSCSSYLINNNKVIFNCENNAKVLLQFCSGQVIKVWISTDGNFKRNNQSFAVINEDLGWLGNVNVNEETTAYEIFTEQLRIRVNKKPFKLQVFDKYQKLLFGDYNEKGFVKNDKHIASYKTLKSDEQFFGLGEKSGTLNRRGKSYKMWNSDQPCYGVNEDPLYKSIPFFMSTNHYGIFFDNTYKTEFKFGSESNEYYSFEAPAGEMIYYFMYGNDYKQIIQNYIALTGNPIMPPKWALGFSQCRGNYTSETQAREIAAEFRIRKIPCDIIYQDIGWVEGLQDFDWKKSNYQNPKQMVKELGDQGFKMIISQDPVISQTNKKQWEEANSKGYFAKDIRSGKSYDMPWPWGGNCGVVDFTKPDVADWWGDYQQKPLNDGVRGFWTDMGEPAWSNEDATDRLSMKHYLGMHDEIHNVYGFTWDKVVTEQFYKHNPNKRVFQMTRAAYAGLQRYTFGWSGDSGNGNNVLEGWNQFANQIPVGLSAGLGIIPFWTSDISGYCGDIKDYDAMSELYVRWMQFGVFNPLSRAHHEGGNAVEPWVFGTEVENITRTAIELKYQLFPYIYTYARVAHDTGLPLMRALFLEYPNDSETFDLNGQFLFGDELLVAPVVEKGAVTKKLYLPEGEWINYNDGKSVYKGKQWITVEAPLDVIPLFVKKGAIIPSMPIMQYIHEKPNYHVSFDVYPDKVGKESSFVLYEDDGESRDYEKGIFCKTKITAIANSLSYAIHISAREDKGYKPLGSRNFIIKLHTNSKPKSVFVNSIKIKKEKPEVLNAKGFVDYESLSFSWDEEKGIIYVKLPDNGQDYQININSGDKS</sequence>
<dbReference type="InterPro" id="IPR017853">
    <property type="entry name" value="GH"/>
</dbReference>
<dbReference type="EMBL" id="QKXH01000014">
    <property type="protein sequence ID" value="PZX92038.1"/>
    <property type="molecule type" value="Genomic_DNA"/>
</dbReference>
<dbReference type="GO" id="GO:0030246">
    <property type="term" value="F:carbohydrate binding"/>
    <property type="evidence" value="ECO:0007669"/>
    <property type="project" value="InterPro"/>
</dbReference>
<proteinExistence type="inferred from homology"/>